<organism evidence="5 6">
    <name type="scientific">Skermanella stibiiresistens SB22</name>
    <dbReference type="NCBI Taxonomy" id="1385369"/>
    <lineage>
        <taxon>Bacteria</taxon>
        <taxon>Pseudomonadati</taxon>
        <taxon>Pseudomonadota</taxon>
        <taxon>Alphaproteobacteria</taxon>
        <taxon>Rhodospirillales</taxon>
        <taxon>Azospirillaceae</taxon>
        <taxon>Skermanella</taxon>
    </lineage>
</organism>
<comment type="caution">
    <text evidence="5">The sequence shown here is derived from an EMBL/GenBank/DDBJ whole genome shotgun (WGS) entry which is preliminary data.</text>
</comment>
<dbReference type="SUPFAM" id="SSF47226">
    <property type="entry name" value="Histidine-containing phosphotransfer domain, HPT domain"/>
    <property type="match status" value="1"/>
</dbReference>
<feature type="domain" description="HPt" evidence="4">
    <location>
        <begin position="6"/>
        <end position="107"/>
    </location>
</feature>
<feature type="region of interest" description="Disordered" evidence="3">
    <location>
        <begin position="127"/>
        <end position="160"/>
    </location>
</feature>
<dbReference type="EMBL" id="AVFL01000002">
    <property type="protein sequence ID" value="EWY42339.1"/>
    <property type="molecule type" value="Genomic_DNA"/>
</dbReference>
<accession>W9H8I3</accession>
<evidence type="ECO:0000313" key="5">
    <source>
        <dbReference type="EMBL" id="EWY42339.1"/>
    </source>
</evidence>
<feature type="modified residue" description="Phosphohistidine" evidence="2">
    <location>
        <position position="50"/>
    </location>
</feature>
<dbReference type="PROSITE" id="PS50894">
    <property type="entry name" value="HPT"/>
    <property type="match status" value="1"/>
</dbReference>
<dbReference type="SMART" id="SM00073">
    <property type="entry name" value="HPT"/>
    <property type="match status" value="1"/>
</dbReference>
<keyword evidence="6" id="KW-1185">Reference proteome</keyword>
<dbReference type="Pfam" id="PF01627">
    <property type="entry name" value="Hpt"/>
    <property type="match status" value="1"/>
</dbReference>
<dbReference type="Proteomes" id="UP000019486">
    <property type="component" value="Unassembled WGS sequence"/>
</dbReference>
<keyword evidence="2" id="KW-0597">Phosphoprotein</keyword>
<dbReference type="InterPro" id="IPR036641">
    <property type="entry name" value="HPT_dom_sf"/>
</dbReference>
<dbReference type="GO" id="GO:0000160">
    <property type="term" value="P:phosphorelay signal transduction system"/>
    <property type="evidence" value="ECO:0007669"/>
    <property type="project" value="UniProtKB-KW"/>
</dbReference>
<dbReference type="PANTHER" id="PTHR43395:SF1">
    <property type="entry name" value="CHEMOTAXIS PROTEIN CHEA"/>
    <property type="match status" value="1"/>
</dbReference>
<evidence type="ECO:0000313" key="6">
    <source>
        <dbReference type="Proteomes" id="UP000019486"/>
    </source>
</evidence>
<protein>
    <recommendedName>
        <fullName evidence="4">HPt domain-containing protein</fullName>
    </recommendedName>
</protein>
<dbReference type="GO" id="GO:0004672">
    <property type="term" value="F:protein kinase activity"/>
    <property type="evidence" value="ECO:0007669"/>
    <property type="project" value="UniProtKB-ARBA"/>
</dbReference>
<evidence type="ECO:0000256" key="1">
    <source>
        <dbReference type="ARBA" id="ARBA00023012"/>
    </source>
</evidence>
<dbReference type="RefSeq" id="WP_037447130.1">
    <property type="nucleotide sequence ID" value="NZ_AVFL01000002.1"/>
</dbReference>
<dbReference type="InterPro" id="IPR008207">
    <property type="entry name" value="Sig_transdc_His_kin_Hpt_dom"/>
</dbReference>
<keyword evidence="1" id="KW-0902">Two-component regulatory system</keyword>
<evidence type="ECO:0000256" key="2">
    <source>
        <dbReference type="PROSITE-ProRule" id="PRU00110"/>
    </source>
</evidence>
<dbReference type="CDD" id="cd00088">
    <property type="entry name" value="HPT"/>
    <property type="match status" value="1"/>
</dbReference>
<gene>
    <name evidence="5" type="ORF">N825_19255</name>
</gene>
<proteinExistence type="predicted"/>
<sequence>MGATDPDDPTEEFWSLFSAELDEYLTTIEAILAASPVDPARVGELFRAFHSVKGGSAALALRCVETVAHAAEDVLHLVRSGGKALDTDLVSALLEALDEMRRLRGTAMATRTDQPVNAAVVARLKSHLGPSSTPPTTTAPKPPPPSSATGGDPPAHRRCPSVTMIWRPCGTPF</sequence>
<dbReference type="Gene3D" id="1.20.120.160">
    <property type="entry name" value="HPT domain"/>
    <property type="match status" value="1"/>
</dbReference>
<dbReference type="OrthoDB" id="9803176at2"/>
<evidence type="ECO:0000259" key="4">
    <source>
        <dbReference type="PROSITE" id="PS50894"/>
    </source>
</evidence>
<dbReference type="InterPro" id="IPR051315">
    <property type="entry name" value="Bact_Chemotaxis_CheA"/>
</dbReference>
<dbReference type="PANTHER" id="PTHR43395">
    <property type="entry name" value="SENSOR HISTIDINE KINASE CHEA"/>
    <property type="match status" value="1"/>
</dbReference>
<name>W9H8I3_9PROT</name>
<feature type="compositionally biased region" description="Low complexity" evidence="3">
    <location>
        <begin position="130"/>
        <end position="139"/>
    </location>
</feature>
<dbReference type="STRING" id="1385369.N825_19255"/>
<dbReference type="AlphaFoldDB" id="W9H8I3"/>
<reference evidence="5 6" key="1">
    <citation type="submission" date="2013-08" db="EMBL/GenBank/DDBJ databases">
        <title>The genome sequence of Skermanella stibiiresistens.</title>
        <authorList>
            <person name="Zhu W."/>
            <person name="Wang G."/>
        </authorList>
    </citation>
    <scope>NUCLEOTIDE SEQUENCE [LARGE SCALE GENOMIC DNA]</scope>
    <source>
        <strain evidence="5 6">SB22</strain>
    </source>
</reference>
<evidence type="ECO:0000256" key="3">
    <source>
        <dbReference type="SAM" id="MobiDB-lite"/>
    </source>
</evidence>